<dbReference type="HOGENOM" id="CLU_122554_0_0_1"/>
<dbReference type="RefSeq" id="XP_009047795.1">
    <property type="nucleotide sequence ID" value="XM_009049547.1"/>
</dbReference>
<dbReference type="KEGG" id="lgi:LOTGIDRAFT_176448"/>
<organism evidence="2 3">
    <name type="scientific">Lottia gigantea</name>
    <name type="common">Giant owl limpet</name>
    <dbReference type="NCBI Taxonomy" id="225164"/>
    <lineage>
        <taxon>Eukaryota</taxon>
        <taxon>Metazoa</taxon>
        <taxon>Spiralia</taxon>
        <taxon>Lophotrochozoa</taxon>
        <taxon>Mollusca</taxon>
        <taxon>Gastropoda</taxon>
        <taxon>Patellogastropoda</taxon>
        <taxon>Lottioidea</taxon>
        <taxon>Lottiidae</taxon>
        <taxon>Lottia</taxon>
    </lineage>
</organism>
<dbReference type="Gene3D" id="2.60.120.740">
    <property type="match status" value="1"/>
</dbReference>
<reference evidence="2 3" key="1">
    <citation type="journal article" date="2013" name="Nature">
        <title>Insights into bilaterian evolution from three spiralian genomes.</title>
        <authorList>
            <person name="Simakov O."/>
            <person name="Marletaz F."/>
            <person name="Cho S.J."/>
            <person name="Edsinger-Gonzales E."/>
            <person name="Havlak P."/>
            <person name="Hellsten U."/>
            <person name="Kuo D.H."/>
            <person name="Larsson T."/>
            <person name="Lv J."/>
            <person name="Arendt D."/>
            <person name="Savage R."/>
            <person name="Osoegawa K."/>
            <person name="de Jong P."/>
            <person name="Grimwood J."/>
            <person name="Chapman J.A."/>
            <person name="Shapiro H."/>
            <person name="Aerts A."/>
            <person name="Otillar R.P."/>
            <person name="Terry A.Y."/>
            <person name="Boore J.L."/>
            <person name="Grigoriev I.V."/>
            <person name="Lindberg D.R."/>
            <person name="Seaver E.C."/>
            <person name="Weisblat D.A."/>
            <person name="Putnam N.H."/>
            <person name="Rokhsar D.S."/>
        </authorList>
    </citation>
    <scope>NUCLEOTIDE SEQUENCE [LARGE SCALE GENOMIC DNA]</scope>
</reference>
<dbReference type="AlphaFoldDB" id="V4ABZ7"/>
<evidence type="ECO:0000313" key="2">
    <source>
        <dbReference type="EMBL" id="ESP01519.1"/>
    </source>
</evidence>
<dbReference type="OrthoDB" id="6122352at2759"/>
<accession>V4ABZ7</accession>
<sequence>MGDNIKRIKFYFVIFCVLICFPVVRSTNTSTVCYGAPGARCTTHKLSCISPLVIQIINTSYGYRSGCNSNGIADCTDTTCCKEKPGDCFQQFSSDENRQVVRNCSEVETCTVPRFREVNGRECGGTISAYSKIQYSCVSKGILDF</sequence>
<keyword evidence="3" id="KW-1185">Reference proteome</keyword>
<feature type="chain" id="PRO_5004717028" description="SUEL-type lectin domain-containing protein" evidence="1">
    <location>
        <begin position="27"/>
        <end position="145"/>
    </location>
</feature>
<proteinExistence type="predicted"/>
<evidence type="ECO:0008006" key="4">
    <source>
        <dbReference type="Google" id="ProtNLM"/>
    </source>
</evidence>
<feature type="signal peptide" evidence="1">
    <location>
        <begin position="1"/>
        <end position="26"/>
    </location>
</feature>
<dbReference type="CDD" id="cd22823">
    <property type="entry name" value="Gal_Rha_Lectin"/>
    <property type="match status" value="1"/>
</dbReference>
<dbReference type="CTD" id="20243771"/>
<name>V4ABZ7_LOTGI</name>
<keyword evidence="1" id="KW-0732">Signal</keyword>
<protein>
    <recommendedName>
        <fullName evidence="4">SUEL-type lectin domain-containing protein</fullName>
    </recommendedName>
</protein>
<dbReference type="EMBL" id="KB200485">
    <property type="protein sequence ID" value="ESP01519.1"/>
    <property type="molecule type" value="Genomic_DNA"/>
</dbReference>
<evidence type="ECO:0000313" key="3">
    <source>
        <dbReference type="Proteomes" id="UP000030746"/>
    </source>
</evidence>
<gene>
    <name evidence="2" type="ORF">LOTGIDRAFT_176448</name>
</gene>
<dbReference type="GeneID" id="20243771"/>
<dbReference type="InterPro" id="IPR043159">
    <property type="entry name" value="Lectin_gal-bd_sf"/>
</dbReference>
<dbReference type="Proteomes" id="UP000030746">
    <property type="component" value="Unassembled WGS sequence"/>
</dbReference>
<evidence type="ECO:0000256" key="1">
    <source>
        <dbReference type="SAM" id="SignalP"/>
    </source>
</evidence>